<accession>A0A814ILI8</accession>
<feature type="repeat" description="NHL" evidence="2">
    <location>
        <begin position="299"/>
        <end position="330"/>
    </location>
</feature>
<dbReference type="AlphaFoldDB" id="A0A814ILI8"/>
<dbReference type="InterPro" id="IPR011042">
    <property type="entry name" value="6-blade_b-propeller_TolB-like"/>
</dbReference>
<evidence type="ECO:0000256" key="2">
    <source>
        <dbReference type="PROSITE-ProRule" id="PRU00504"/>
    </source>
</evidence>
<evidence type="ECO:0000256" key="1">
    <source>
        <dbReference type="ARBA" id="ARBA00022737"/>
    </source>
</evidence>
<keyword evidence="1" id="KW-0677">Repeat</keyword>
<dbReference type="InterPro" id="IPR001258">
    <property type="entry name" value="NHL_repeat"/>
</dbReference>
<dbReference type="GO" id="GO:0008270">
    <property type="term" value="F:zinc ion binding"/>
    <property type="evidence" value="ECO:0007669"/>
    <property type="project" value="UniProtKB-KW"/>
</dbReference>
<sequence length="577" mass="65111">MPDRVQPQTSNQNLRATTTPKRIVSASTDHKQNEFDDNLKTLATRMGNLDDTVTSLHSRVVQLDSKVDKQRQDLEQMINDTFQDMTTGLEPNRCSVCDKTAAKCNCAGCKSYFCVKHFNEHRQQLSIKFDVDVMKVQDNLLKQINKVNQPMTPSTELLSQIDQWENDTIKNVHKAAEKIRYQLTELLNQDRNQLINKFEILTKEITTLKEDDDFAEDDIERFRMTINQIQLSLEQLNLPEKSKFIIVENNEIDWNHLISVEEKQKLLPLYSMNINANARWISNGHTVAGGNGAGNSINQLGRPSGLCIDYDQSVYVADFDNHRIIKWKNGATKGEVVAGGNAEGYRTDQLYSPTDLIIDDERDSIIVCDYNNLRVVRWPRRNGKQGEVIVSNVRCVGLITDNNGSLYIADNKKHEVLQYRAGERCGTVVAGGNGCGNRLDQLQCPRWLFVDQDHSVYISDNENHRVMKWIEGAKEGIIVAGGHGLGNGLAQLSHPCGIVVDQSGTLYVADTWNNRIMRWLKGATEGSIVIGGNGRGEQPNQLNQPTGLSFDRQGNFYVVDQCNHRVQRFNIDPSSCS</sequence>
<organism evidence="5 6">
    <name type="scientific">Rotaria sordida</name>
    <dbReference type="NCBI Taxonomy" id="392033"/>
    <lineage>
        <taxon>Eukaryota</taxon>
        <taxon>Metazoa</taxon>
        <taxon>Spiralia</taxon>
        <taxon>Gnathifera</taxon>
        <taxon>Rotifera</taxon>
        <taxon>Eurotatoria</taxon>
        <taxon>Bdelloidea</taxon>
        <taxon>Philodinida</taxon>
        <taxon>Philodinidae</taxon>
        <taxon>Rotaria</taxon>
    </lineage>
</organism>
<dbReference type="GO" id="GO:0043161">
    <property type="term" value="P:proteasome-mediated ubiquitin-dependent protein catabolic process"/>
    <property type="evidence" value="ECO:0007669"/>
    <property type="project" value="TreeGrafter"/>
</dbReference>
<dbReference type="Proteomes" id="UP000663870">
    <property type="component" value="Unassembled WGS sequence"/>
</dbReference>
<protein>
    <submittedName>
        <fullName evidence="5">Uncharacterized protein</fullName>
    </submittedName>
</protein>
<comment type="caution">
    <text evidence="5">The sequence shown here is derived from an EMBL/GenBank/DDBJ whole genome shotgun (WGS) entry which is preliminary data.</text>
</comment>
<feature type="region of interest" description="Disordered" evidence="3">
    <location>
        <begin position="1"/>
        <end position="29"/>
    </location>
</feature>
<gene>
    <name evidence="5" type="ORF">JXQ802_LOCUS15392</name>
    <name evidence="4" type="ORF">PYM288_LOCUS3821</name>
</gene>
<dbReference type="SUPFAM" id="SSF101898">
    <property type="entry name" value="NHL repeat"/>
    <property type="match status" value="1"/>
</dbReference>
<dbReference type="Gene3D" id="2.120.10.30">
    <property type="entry name" value="TolB, C-terminal domain"/>
    <property type="match status" value="2"/>
</dbReference>
<reference evidence="5" key="1">
    <citation type="submission" date="2021-02" db="EMBL/GenBank/DDBJ databases">
        <authorList>
            <person name="Nowell W R."/>
        </authorList>
    </citation>
    <scope>NUCLEOTIDE SEQUENCE</scope>
</reference>
<evidence type="ECO:0000313" key="4">
    <source>
        <dbReference type="EMBL" id="CAF0784894.1"/>
    </source>
</evidence>
<dbReference type="Pfam" id="PF01436">
    <property type="entry name" value="NHL"/>
    <property type="match status" value="3"/>
</dbReference>
<dbReference type="EMBL" id="CAJNOH010000031">
    <property type="protein sequence ID" value="CAF0784894.1"/>
    <property type="molecule type" value="Genomic_DNA"/>
</dbReference>
<evidence type="ECO:0000313" key="5">
    <source>
        <dbReference type="EMBL" id="CAF1025804.1"/>
    </source>
</evidence>
<proteinExistence type="predicted"/>
<dbReference type="CDD" id="cd05819">
    <property type="entry name" value="NHL"/>
    <property type="match status" value="1"/>
</dbReference>
<dbReference type="Proteomes" id="UP000663854">
    <property type="component" value="Unassembled WGS sequence"/>
</dbReference>
<evidence type="ECO:0000256" key="3">
    <source>
        <dbReference type="SAM" id="MobiDB-lite"/>
    </source>
</evidence>
<dbReference type="PROSITE" id="PS51125">
    <property type="entry name" value="NHL"/>
    <property type="match status" value="2"/>
</dbReference>
<evidence type="ECO:0000313" key="6">
    <source>
        <dbReference type="Proteomes" id="UP000663870"/>
    </source>
</evidence>
<feature type="repeat" description="NHL" evidence="2">
    <location>
        <begin position="535"/>
        <end position="572"/>
    </location>
</feature>
<dbReference type="PANTHER" id="PTHR24104">
    <property type="entry name" value="E3 UBIQUITIN-PROTEIN LIGASE NHLRC1-RELATED"/>
    <property type="match status" value="1"/>
</dbReference>
<name>A0A814ILI8_9BILA</name>
<dbReference type="PANTHER" id="PTHR24104:SF25">
    <property type="entry name" value="PROTEIN LIN-41"/>
    <property type="match status" value="1"/>
</dbReference>
<dbReference type="Gene3D" id="2.40.10.500">
    <property type="match status" value="1"/>
</dbReference>
<dbReference type="GO" id="GO:0061630">
    <property type="term" value="F:ubiquitin protein ligase activity"/>
    <property type="evidence" value="ECO:0007669"/>
    <property type="project" value="TreeGrafter"/>
</dbReference>
<dbReference type="GO" id="GO:0000209">
    <property type="term" value="P:protein polyubiquitination"/>
    <property type="evidence" value="ECO:0007669"/>
    <property type="project" value="TreeGrafter"/>
</dbReference>
<dbReference type="EMBL" id="CAJNOL010000357">
    <property type="protein sequence ID" value="CAF1025804.1"/>
    <property type="molecule type" value="Genomic_DNA"/>
</dbReference>
<dbReference type="InterPro" id="IPR050952">
    <property type="entry name" value="TRIM-NHL_E3_ligases"/>
</dbReference>
<feature type="compositionally biased region" description="Polar residues" evidence="3">
    <location>
        <begin position="1"/>
        <end position="20"/>
    </location>
</feature>
<keyword evidence="6" id="KW-1185">Reference proteome</keyword>